<sequence>MPELTLRIAEVATGHDARFPAASRFSELTSLLQQPAFDVVVLSATEAENLALLQALRRQPAYRLSLIYCASQTPLAMALGDGPAPTQPDRLQQAWQQWRERLALFNNGRAPEGLEAQLLAYLWLRAPGTLKAVRAPSSARHYVYPLVEALGDDQVNGLALVQNLAQRNLLDSTALVDRIRLCRSCGSGHLNYVDVCVECNSLDIARQPSLHCFTCGHIGAQTEYLKDGALVCPNCLTRLRHIGTDYDRPLENYNCNSCDAFFVDADVQARCLDCGEQHAPDELQVREIRDYQLSEGGLLTARQGLERNTDHYFNGLSVVGVNTFKTLLDWQLELIERHKAPTFALLGMRFRNLGRVLERLGPQRGHALLDTLIERIQVAIRDTDRCTRASEEQLWLLLMYTDSAGLRRVTERINEISELFVGEDLQDIRLTTSGCVAPSGLIDKEDAELLMARLAGEL</sequence>
<dbReference type="Pfam" id="PF18551">
    <property type="entry name" value="TackOD1"/>
    <property type="match status" value="1"/>
</dbReference>
<dbReference type="Pfam" id="PF00990">
    <property type="entry name" value="GGDEF"/>
    <property type="match status" value="1"/>
</dbReference>
<dbReference type="AlphaFoldDB" id="A0A1I3HJM2"/>
<accession>A0A1I3HJM2</accession>
<dbReference type="InterPro" id="IPR029787">
    <property type="entry name" value="Nucleotide_cyclase"/>
</dbReference>
<dbReference type="Proteomes" id="UP000183018">
    <property type="component" value="Unassembled WGS sequence"/>
</dbReference>
<dbReference type="InterPro" id="IPR043128">
    <property type="entry name" value="Rev_trsase/Diguanyl_cyclase"/>
</dbReference>
<dbReference type="InterPro" id="IPR000160">
    <property type="entry name" value="GGDEF_dom"/>
</dbReference>
<name>A0A1I3HJM2_9GAMM</name>
<reference evidence="3" key="1">
    <citation type="submission" date="2016-10" db="EMBL/GenBank/DDBJ databases">
        <authorList>
            <person name="Varghese N."/>
            <person name="Submissions S."/>
        </authorList>
    </citation>
    <scope>NUCLEOTIDE SEQUENCE [LARGE SCALE GENOMIC DNA]</scope>
    <source>
        <strain evidence="3">LMG 22563</strain>
    </source>
</reference>
<keyword evidence="3" id="KW-1185">Reference proteome</keyword>
<dbReference type="OrthoDB" id="8432393at2"/>
<feature type="domain" description="GGDEF" evidence="1">
    <location>
        <begin position="341"/>
        <end position="458"/>
    </location>
</feature>
<dbReference type="EMBL" id="FORC01000001">
    <property type="protein sequence ID" value="SFI35934.1"/>
    <property type="molecule type" value="Genomic_DNA"/>
</dbReference>
<dbReference type="SUPFAM" id="SSF55073">
    <property type="entry name" value="Nucleotide cyclase"/>
    <property type="match status" value="1"/>
</dbReference>
<dbReference type="STRING" id="289370.SAMN05216602_0967"/>
<dbReference type="PROSITE" id="PS50887">
    <property type="entry name" value="GGDEF"/>
    <property type="match status" value="1"/>
</dbReference>
<evidence type="ECO:0000313" key="2">
    <source>
        <dbReference type="EMBL" id="SFI35934.1"/>
    </source>
</evidence>
<gene>
    <name evidence="2" type="ORF">SAMN05216602_0967</name>
</gene>
<dbReference type="Gene3D" id="3.30.70.270">
    <property type="match status" value="1"/>
</dbReference>
<dbReference type="InterPro" id="IPR040572">
    <property type="entry name" value="TackOD1"/>
</dbReference>
<evidence type="ECO:0000259" key="1">
    <source>
        <dbReference type="PROSITE" id="PS50887"/>
    </source>
</evidence>
<protein>
    <submittedName>
        <fullName evidence="2">GGDEF domain-containing protein, diguanylate cyclase (C-di-GMP synthetase) or its enzymatically inactive variants</fullName>
    </submittedName>
</protein>
<organism evidence="2 3">
    <name type="scientific">Phytopseudomonas argentinensis</name>
    <dbReference type="NCBI Taxonomy" id="289370"/>
    <lineage>
        <taxon>Bacteria</taxon>
        <taxon>Pseudomonadati</taxon>
        <taxon>Pseudomonadota</taxon>
        <taxon>Gammaproteobacteria</taxon>
        <taxon>Pseudomonadales</taxon>
        <taxon>Pseudomonadaceae</taxon>
        <taxon>Phytopseudomonas</taxon>
    </lineage>
</organism>
<proteinExistence type="predicted"/>
<evidence type="ECO:0000313" key="3">
    <source>
        <dbReference type="Proteomes" id="UP000183018"/>
    </source>
</evidence>
<dbReference type="RefSeq" id="WP_074881220.1">
    <property type="nucleotide sequence ID" value="NZ_FORC01000001.1"/>
</dbReference>